<organism evidence="8 9">
    <name type="scientific">Cryobacterium shii</name>
    <dbReference type="NCBI Taxonomy" id="1259235"/>
    <lineage>
        <taxon>Bacteria</taxon>
        <taxon>Bacillati</taxon>
        <taxon>Actinomycetota</taxon>
        <taxon>Actinomycetes</taxon>
        <taxon>Micrococcales</taxon>
        <taxon>Microbacteriaceae</taxon>
        <taxon>Cryobacterium</taxon>
    </lineage>
</organism>
<feature type="transmembrane region" description="Helical" evidence="6">
    <location>
        <begin position="346"/>
        <end position="365"/>
    </location>
</feature>
<comment type="subcellular location">
    <subcellularLocation>
        <location evidence="1">Cell membrane</location>
        <topology evidence="1">Multi-pass membrane protein</topology>
    </subcellularLocation>
</comment>
<reference evidence="8 9" key="1">
    <citation type="submission" date="2019-03" db="EMBL/GenBank/DDBJ databases">
        <title>Genomics of glacier-inhabiting Cryobacterium strains.</title>
        <authorList>
            <person name="Liu Q."/>
            <person name="Xin Y.-H."/>
        </authorList>
    </citation>
    <scope>NUCLEOTIDE SEQUENCE [LARGE SCALE GENOMIC DNA]</scope>
    <source>
        <strain evidence="9">TMT1-22</strain>
    </source>
</reference>
<feature type="transmembrane region" description="Helical" evidence="6">
    <location>
        <begin position="257"/>
        <end position="278"/>
    </location>
</feature>
<accession>A0AAQ2C457</accession>
<dbReference type="RefSeq" id="WP_134410460.1">
    <property type="nucleotide sequence ID" value="NZ_SOFY01000074.1"/>
</dbReference>
<dbReference type="GO" id="GO:0022857">
    <property type="term" value="F:transmembrane transporter activity"/>
    <property type="evidence" value="ECO:0007669"/>
    <property type="project" value="InterPro"/>
</dbReference>
<evidence type="ECO:0000313" key="9">
    <source>
        <dbReference type="Proteomes" id="UP000297403"/>
    </source>
</evidence>
<dbReference type="PANTHER" id="PTHR43124:SF3">
    <property type="entry name" value="CHLORAMPHENICOL EFFLUX PUMP RV0191"/>
    <property type="match status" value="1"/>
</dbReference>
<feature type="transmembrane region" description="Helical" evidence="6">
    <location>
        <begin position="125"/>
        <end position="143"/>
    </location>
</feature>
<keyword evidence="4 6" id="KW-1133">Transmembrane helix</keyword>
<evidence type="ECO:0000256" key="5">
    <source>
        <dbReference type="ARBA" id="ARBA00023136"/>
    </source>
</evidence>
<dbReference type="InterPro" id="IPR036259">
    <property type="entry name" value="MFS_trans_sf"/>
</dbReference>
<comment type="caution">
    <text evidence="8">The sequence shown here is derived from an EMBL/GenBank/DDBJ whole genome shotgun (WGS) entry which is preliminary data.</text>
</comment>
<dbReference type="InterPro" id="IPR020846">
    <property type="entry name" value="MFS_dom"/>
</dbReference>
<evidence type="ECO:0000256" key="2">
    <source>
        <dbReference type="ARBA" id="ARBA00022475"/>
    </source>
</evidence>
<dbReference type="AlphaFoldDB" id="A0AAQ2C457"/>
<dbReference type="InterPro" id="IPR050189">
    <property type="entry name" value="MFS_Efflux_Transporters"/>
</dbReference>
<keyword evidence="5 6" id="KW-0472">Membrane</keyword>
<dbReference type="PANTHER" id="PTHR43124">
    <property type="entry name" value="PURINE EFFLUX PUMP PBUE"/>
    <property type="match status" value="1"/>
</dbReference>
<feature type="transmembrane region" description="Helical" evidence="6">
    <location>
        <begin position="182"/>
        <end position="204"/>
    </location>
</feature>
<dbReference type="CDD" id="cd17324">
    <property type="entry name" value="MFS_NepI_like"/>
    <property type="match status" value="1"/>
</dbReference>
<sequence length="439" mass="45101">MSFTAPITLPPLGDGQGRPGSTPGPFPWVGLIALAAAVFLSVTSEMLPTGLLPDMSRSLGVSEAQVGLLVSWFAFTVVLTSTSLAHLTRRLPRHGLIVLVLVVLAVSNVLTAVAPNYAFMVGGRILGGMAHGLFWAVVGAYAAHLVPREQIGRAVAITVSGGTLAFVLGVPLATAAGHLLGWRLSFIALAVLMLLGAVVVWRFLPHVSHYGARRTDAEATEATEAAEAAALAAAEPAAVPALETAAEPRRDPTMPAVILLCSITALTMVGHYTFYTYIAPFLIDGMGVDGAAVAPLLFAYGIAGAVGLVLSGTVFGPRPQLGLVIGIAVSAISVSVLALFASTLPVAIGAFVLWGLAFGTLPPLLQTRLLRTASRRIRDTASAIYTTAFNAGIGGGALLGAALLNTVGMPAVPLAYIGILSLAFVLVIVSHAVTCRRAV</sequence>
<feature type="transmembrane region" description="Helical" evidence="6">
    <location>
        <begin position="385"/>
        <end position="408"/>
    </location>
</feature>
<dbReference type="SUPFAM" id="SSF103473">
    <property type="entry name" value="MFS general substrate transporter"/>
    <property type="match status" value="1"/>
</dbReference>
<evidence type="ECO:0000256" key="6">
    <source>
        <dbReference type="SAM" id="Phobius"/>
    </source>
</evidence>
<dbReference type="InterPro" id="IPR011701">
    <property type="entry name" value="MFS"/>
</dbReference>
<evidence type="ECO:0000256" key="4">
    <source>
        <dbReference type="ARBA" id="ARBA00022989"/>
    </source>
</evidence>
<feature type="transmembrane region" description="Helical" evidence="6">
    <location>
        <begin position="64"/>
        <end position="84"/>
    </location>
</feature>
<dbReference type="Proteomes" id="UP000297403">
    <property type="component" value="Unassembled WGS sequence"/>
</dbReference>
<gene>
    <name evidence="8" type="ORF">E3O49_13560</name>
</gene>
<feature type="transmembrane region" description="Helical" evidence="6">
    <location>
        <begin position="321"/>
        <end position="340"/>
    </location>
</feature>
<name>A0AAQ2C457_9MICO</name>
<evidence type="ECO:0000313" key="8">
    <source>
        <dbReference type="EMBL" id="TFC42767.1"/>
    </source>
</evidence>
<feature type="transmembrane region" description="Helical" evidence="6">
    <location>
        <begin position="155"/>
        <end position="176"/>
    </location>
</feature>
<feature type="transmembrane region" description="Helical" evidence="6">
    <location>
        <begin position="96"/>
        <end position="119"/>
    </location>
</feature>
<evidence type="ECO:0000256" key="1">
    <source>
        <dbReference type="ARBA" id="ARBA00004651"/>
    </source>
</evidence>
<feature type="transmembrane region" description="Helical" evidence="6">
    <location>
        <begin position="290"/>
        <end position="309"/>
    </location>
</feature>
<dbReference type="GO" id="GO:0005886">
    <property type="term" value="C:plasma membrane"/>
    <property type="evidence" value="ECO:0007669"/>
    <property type="project" value="UniProtKB-SubCell"/>
</dbReference>
<keyword evidence="9" id="KW-1185">Reference proteome</keyword>
<protein>
    <submittedName>
        <fullName evidence="8">MFS transporter</fullName>
    </submittedName>
</protein>
<feature type="transmembrane region" description="Helical" evidence="6">
    <location>
        <begin position="26"/>
        <end position="44"/>
    </location>
</feature>
<keyword evidence="2" id="KW-1003">Cell membrane</keyword>
<dbReference type="Gene3D" id="1.20.1250.20">
    <property type="entry name" value="MFS general substrate transporter like domains"/>
    <property type="match status" value="1"/>
</dbReference>
<dbReference type="Pfam" id="PF07690">
    <property type="entry name" value="MFS_1"/>
    <property type="match status" value="1"/>
</dbReference>
<feature type="transmembrane region" description="Helical" evidence="6">
    <location>
        <begin position="414"/>
        <end position="433"/>
    </location>
</feature>
<dbReference type="EMBL" id="SOFY01000074">
    <property type="protein sequence ID" value="TFC42767.1"/>
    <property type="molecule type" value="Genomic_DNA"/>
</dbReference>
<dbReference type="PROSITE" id="PS50850">
    <property type="entry name" value="MFS"/>
    <property type="match status" value="1"/>
</dbReference>
<evidence type="ECO:0000256" key="3">
    <source>
        <dbReference type="ARBA" id="ARBA00022692"/>
    </source>
</evidence>
<feature type="domain" description="Major facilitator superfamily (MFS) profile" evidence="7">
    <location>
        <begin position="30"/>
        <end position="433"/>
    </location>
</feature>
<proteinExistence type="predicted"/>
<keyword evidence="3 6" id="KW-0812">Transmembrane</keyword>
<evidence type="ECO:0000259" key="7">
    <source>
        <dbReference type="PROSITE" id="PS50850"/>
    </source>
</evidence>